<name>A0A1Y2AT09_9TREE</name>
<comment type="caution">
    <text evidence="12">The sequence shown here is derived from an EMBL/GenBank/DDBJ whole genome shotgun (WGS) entry which is preliminary data.</text>
</comment>
<feature type="region of interest" description="Disordered" evidence="8">
    <location>
        <begin position="392"/>
        <end position="433"/>
    </location>
</feature>
<reference evidence="12 13" key="1">
    <citation type="submission" date="2016-07" db="EMBL/GenBank/DDBJ databases">
        <title>Pervasive Adenine N6-methylation of Active Genes in Fungi.</title>
        <authorList>
            <consortium name="DOE Joint Genome Institute"/>
            <person name="Mondo S.J."/>
            <person name="Dannebaum R.O."/>
            <person name="Kuo R.C."/>
            <person name="Labutti K."/>
            <person name="Haridas S."/>
            <person name="Kuo A."/>
            <person name="Salamov A."/>
            <person name="Ahrendt S.R."/>
            <person name="Lipzen A."/>
            <person name="Sullivan W."/>
            <person name="Andreopoulos W.B."/>
            <person name="Clum A."/>
            <person name="Lindquist E."/>
            <person name="Daum C."/>
            <person name="Ramamoorthy G.K."/>
            <person name="Gryganskyi A."/>
            <person name="Culley D."/>
            <person name="Magnuson J.K."/>
            <person name="James T.Y."/>
            <person name="O'Malley M.A."/>
            <person name="Stajich J.E."/>
            <person name="Spatafora J.W."/>
            <person name="Visel A."/>
            <person name="Grigoriev I.V."/>
        </authorList>
    </citation>
    <scope>NUCLEOTIDE SEQUENCE [LARGE SCALE GENOMIC DNA]</scope>
    <source>
        <strain evidence="12 13">68-887.2</strain>
    </source>
</reference>
<dbReference type="GO" id="GO:0061630">
    <property type="term" value="F:ubiquitin protein ligase activity"/>
    <property type="evidence" value="ECO:0007669"/>
    <property type="project" value="InterPro"/>
</dbReference>
<dbReference type="SUPFAM" id="SSF57850">
    <property type="entry name" value="RING/U-box"/>
    <property type="match status" value="1"/>
</dbReference>
<sequence>MSTVFYRWGAGGKEESRVTFDGTHISVFDLKREVILNNRMGNGKDFDLGVYDNVTHEEFKDDNHQIPRSSSVIVRRLPASSKGRGNAQNYIIGTGAADALTGDHRIEAHARDAMLAKQAKGMQKTGGMFGSMSKRFDGKDEARQANQPEVVIPRDEGIAAMFAQQEQVWDATQEGMAMQSGRAQQQRRAQTRPTGPPGGGGSGGKFDYSMPPDKEPPVGYICYRCGQKGHWIQDCPKDSDAAPGPVGSDKRFVRVTGIPRSFLKTVETPLSGEGSSGGAMLTADGGFVMSMPDTRQWAKQAAARPKTLTGADVRDQSPTETELTCPICKKLLWDPVKTPCCNTAFCEECITNTLLERAFECPSCESKITSLDKLVVDEDLRARVKAYVDSTIEKSRKEETKAEAEGEVESGEVKAEEGSVPPTAPPGNTPAEPIAQVNQFDPAKMQEMLNPGTMQLYTTQVNRMLQNPQLTDQARALLKTQLQAVNATVMQMQLLAASSMMANGGMMGGAGMNNGGMGMNGMGMNGGMGNGGMSMNGGMGNGGMGMNNGMGNGGMGMGMNGGGMNMGMQNNMGMQGGYGNGMGGGGGGGGGFGFRGRGGYHGRGGSGFRGRGAPFARGGGPARQPMPKRGADEAGFEAMGGEKQARVA</sequence>
<dbReference type="SMART" id="SM00343">
    <property type="entry name" value="ZnF_C2HC"/>
    <property type="match status" value="1"/>
</dbReference>
<evidence type="ECO:0000256" key="5">
    <source>
        <dbReference type="ARBA" id="ARBA00022833"/>
    </source>
</evidence>
<dbReference type="InterPro" id="IPR033489">
    <property type="entry name" value="RBBP6"/>
</dbReference>
<dbReference type="GO" id="GO:0005634">
    <property type="term" value="C:nucleus"/>
    <property type="evidence" value="ECO:0007669"/>
    <property type="project" value="UniProtKB-SubCell"/>
</dbReference>
<keyword evidence="4 7" id="KW-0863">Zinc-finger</keyword>
<dbReference type="InterPro" id="IPR036875">
    <property type="entry name" value="Znf_CCHC_sf"/>
</dbReference>
<evidence type="ECO:0000259" key="11">
    <source>
        <dbReference type="PROSITE" id="PS51282"/>
    </source>
</evidence>
<dbReference type="GO" id="GO:0016567">
    <property type="term" value="P:protein ubiquitination"/>
    <property type="evidence" value="ECO:0007669"/>
    <property type="project" value="InterPro"/>
</dbReference>
<evidence type="ECO:0000256" key="2">
    <source>
        <dbReference type="ARBA" id="ARBA00022664"/>
    </source>
</evidence>
<keyword evidence="2" id="KW-0507">mRNA processing</keyword>
<dbReference type="GO" id="GO:0003676">
    <property type="term" value="F:nucleic acid binding"/>
    <property type="evidence" value="ECO:0007669"/>
    <property type="project" value="InterPro"/>
</dbReference>
<feature type="compositionally biased region" description="Basic and acidic residues" evidence="8">
    <location>
        <begin position="392"/>
        <end position="404"/>
    </location>
</feature>
<keyword evidence="6" id="KW-0539">Nucleus</keyword>
<organism evidence="12 13">
    <name type="scientific">Naematelia encephala</name>
    <dbReference type="NCBI Taxonomy" id="71784"/>
    <lineage>
        <taxon>Eukaryota</taxon>
        <taxon>Fungi</taxon>
        <taxon>Dikarya</taxon>
        <taxon>Basidiomycota</taxon>
        <taxon>Agaricomycotina</taxon>
        <taxon>Tremellomycetes</taxon>
        <taxon>Tremellales</taxon>
        <taxon>Naemateliaceae</taxon>
        <taxon>Naematelia</taxon>
    </lineage>
</organism>
<proteinExistence type="predicted"/>
<evidence type="ECO:0000256" key="7">
    <source>
        <dbReference type="PROSITE-ProRule" id="PRU00047"/>
    </source>
</evidence>
<dbReference type="Gene3D" id="3.30.40.10">
    <property type="entry name" value="Zinc/RING finger domain, C3HC4 (zinc finger)"/>
    <property type="match status" value="1"/>
</dbReference>
<feature type="compositionally biased region" description="Low complexity" evidence="8">
    <location>
        <begin position="175"/>
        <end position="193"/>
    </location>
</feature>
<dbReference type="PANTHER" id="PTHR15439:SF0">
    <property type="entry name" value="CELL DIVISION CYCLE AND APOPTOSIS REGULATOR PROTEIN 1-RELATED"/>
    <property type="match status" value="1"/>
</dbReference>
<dbReference type="Gene3D" id="3.10.20.90">
    <property type="entry name" value="Phosphatidylinositol 3-kinase Catalytic Subunit, Chain A, domain 1"/>
    <property type="match status" value="1"/>
</dbReference>
<dbReference type="Gene3D" id="4.10.60.10">
    <property type="entry name" value="Zinc finger, CCHC-type"/>
    <property type="match status" value="1"/>
</dbReference>
<dbReference type="InterPro" id="IPR013083">
    <property type="entry name" value="Znf_RING/FYVE/PHD"/>
</dbReference>
<dbReference type="GO" id="GO:0006511">
    <property type="term" value="P:ubiquitin-dependent protein catabolic process"/>
    <property type="evidence" value="ECO:0007669"/>
    <property type="project" value="TreeGrafter"/>
</dbReference>
<dbReference type="PROSITE" id="PS50089">
    <property type="entry name" value="ZF_RING_2"/>
    <property type="match status" value="1"/>
</dbReference>
<keyword evidence="3" id="KW-0479">Metal-binding</keyword>
<evidence type="ECO:0000256" key="4">
    <source>
        <dbReference type="ARBA" id="ARBA00022771"/>
    </source>
</evidence>
<dbReference type="InterPro" id="IPR001878">
    <property type="entry name" value="Znf_CCHC"/>
</dbReference>
<accession>A0A1Y2AT09</accession>
<evidence type="ECO:0000256" key="3">
    <source>
        <dbReference type="ARBA" id="ARBA00022723"/>
    </source>
</evidence>
<feature type="domain" description="DWNN" evidence="11">
    <location>
        <begin position="4"/>
        <end position="78"/>
    </location>
</feature>
<feature type="region of interest" description="Disordered" evidence="8">
    <location>
        <begin position="606"/>
        <end position="648"/>
    </location>
</feature>
<dbReference type="Proteomes" id="UP000193986">
    <property type="component" value="Unassembled WGS sequence"/>
</dbReference>
<dbReference type="PROSITE" id="PS51282">
    <property type="entry name" value="DWNN"/>
    <property type="match status" value="1"/>
</dbReference>
<dbReference type="InParanoid" id="A0A1Y2AT09"/>
<dbReference type="InterPro" id="IPR025829">
    <property type="entry name" value="Zn_knuckle_CX2CX3GHX4C"/>
</dbReference>
<evidence type="ECO:0000256" key="1">
    <source>
        <dbReference type="ARBA" id="ARBA00004123"/>
    </source>
</evidence>
<comment type="subcellular location">
    <subcellularLocation>
        <location evidence="1">Nucleus</location>
    </subcellularLocation>
</comment>
<dbReference type="PANTHER" id="PTHR15439">
    <property type="entry name" value="RETINOBLASTOMA-BINDING PROTEIN 6"/>
    <property type="match status" value="1"/>
</dbReference>
<keyword evidence="13" id="KW-1185">Reference proteome</keyword>
<gene>
    <name evidence="12" type="ORF">BCR39DRAFT_498989</name>
</gene>
<dbReference type="GO" id="GO:0008270">
    <property type="term" value="F:zinc ion binding"/>
    <property type="evidence" value="ECO:0007669"/>
    <property type="project" value="UniProtKB-KW"/>
</dbReference>
<dbReference type="InterPro" id="IPR001841">
    <property type="entry name" value="Znf_RING"/>
</dbReference>
<dbReference type="SUPFAM" id="SSF57756">
    <property type="entry name" value="Retrovirus zinc finger-like domains"/>
    <property type="match status" value="1"/>
</dbReference>
<evidence type="ECO:0000259" key="10">
    <source>
        <dbReference type="PROSITE" id="PS50158"/>
    </source>
</evidence>
<dbReference type="Pfam" id="PF13696">
    <property type="entry name" value="zf-CCHC_2"/>
    <property type="match status" value="1"/>
</dbReference>
<dbReference type="CDD" id="cd16620">
    <property type="entry name" value="vRING-HC-C4C4_RBBP6"/>
    <property type="match status" value="1"/>
</dbReference>
<evidence type="ECO:0000313" key="13">
    <source>
        <dbReference type="Proteomes" id="UP000193986"/>
    </source>
</evidence>
<feature type="region of interest" description="Disordered" evidence="8">
    <location>
        <begin position="173"/>
        <end position="211"/>
    </location>
</feature>
<keyword evidence="5" id="KW-0862">Zinc</keyword>
<evidence type="ECO:0000259" key="9">
    <source>
        <dbReference type="PROSITE" id="PS50089"/>
    </source>
</evidence>
<dbReference type="OrthoDB" id="106784at2759"/>
<protein>
    <submittedName>
        <fullName evidence="12">DWNN domain-domain-containing protein</fullName>
    </submittedName>
</protein>
<evidence type="ECO:0000256" key="6">
    <source>
        <dbReference type="ARBA" id="ARBA00023242"/>
    </source>
</evidence>
<dbReference type="Pfam" id="PF08783">
    <property type="entry name" value="DWNN"/>
    <property type="match status" value="1"/>
</dbReference>
<dbReference type="FunCoup" id="A0A1Y2AT09">
    <property type="interactions" value="201"/>
</dbReference>
<feature type="domain" description="CCHC-type" evidence="10">
    <location>
        <begin position="222"/>
        <end position="237"/>
    </location>
</feature>
<dbReference type="SMART" id="SM01180">
    <property type="entry name" value="DWNN"/>
    <property type="match status" value="1"/>
</dbReference>
<evidence type="ECO:0000256" key="8">
    <source>
        <dbReference type="SAM" id="MobiDB-lite"/>
    </source>
</evidence>
<dbReference type="PROSITE" id="PS50158">
    <property type="entry name" value="ZF_CCHC"/>
    <property type="match status" value="1"/>
</dbReference>
<feature type="domain" description="RING-type" evidence="9">
    <location>
        <begin position="325"/>
        <end position="365"/>
    </location>
</feature>
<evidence type="ECO:0000313" key="12">
    <source>
        <dbReference type="EMBL" id="ORY25626.1"/>
    </source>
</evidence>
<dbReference type="SMART" id="SM00184">
    <property type="entry name" value="RING"/>
    <property type="match status" value="1"/>
</dbReference>
<dbReference type="GO" id="GO:0006397">
    <property type="term" value="P:mRNA processing"/>
    <property type="evidence" value="ECO:0007669"/>
    <property type="project" value="UniProtKB-KW"/>
</dbReference>
<dbReference type="InterPro" id="IPR014891">
    <property type="entry name" value="DWNN_domain"/>
</dbReference>
<dbReference type="AlphaFoldDB" id="A0A1Y2AT09"/>
<dbReference type="STRING" id="71784.A0A1Y2AT09"/>
<dbReference type="EMBL" id="MCFC01000055">
    <property type="protein sequence ID" value="ORY25626.1"/>
    <property type="molecule type" value="Genomic_DNA"/>
</dbReference>